<organism evidence="2 3">
    <name type="scientific">Nepenthes gracilis</name>
    <name type="common">Slender pitcher plant</name>
    <dbReference type="NCBI Taxonomy" id="150966"/>
    <lineage>
        <taxon>Eukaryota</taxon>
        <taxon>Viridiplantae</taxon>
        <taxon>Streptophyta</taxon>
        <taxon>Embryophyta</taxon>
        <taxon>Tracheophyta</taxon>
        <taxon>Spermatophyta</taxon>
        <taxon>Magnoliopsida</taxon>
        <taxon>eudicotyledons</taxon>
        <taxon>Gunneridae</taxon>
        <taxon>Pentapetalae</taxon>
        <taxon>Caryophyllales</taxon>
        <taxon>Nepenthaceae</taxon>
        <taxon>Nepenthes</taxon>
    </lineage>
</organism>
<protein>
    <submittedName>
        <fullName evidence="2">Uncharacterized protein</fullName>
    </submittedName>
</protein>
<dbReference type="AlphaFoldDB" id="A0AAD3SI47"/>
<feature type="transmembrane region" description="Helical" evidence="1">
    <location>
        <begin position="118"/>
        <end position="141"/>
    </location>
</feature>
<name>A0AAD3SI47_NEPGR</name>
<keyword evidence="3" id="KW-1185">Reference proteome</keyword>
<keyword evidence="1" id="KW-1133">Transmembrane helix</keyword>
<sequence>MCVEVDRGVPLPPKIRLLTGAAELALSVEVEIIYHSKPARSSSGILNNQKHVPMARDSGVERMYDAVLHHKAVEFVLPVYHIAFVILPMVALFLLLSHGIERGDLNSLPESERGLPKLWMLLSCIAVGWVKLLICSPYTIFGVIASFVRSWNCAAVLDSDSMLVEYHCQELMKGQRSMVLCINHPLPLRE</sequence>
<dbReference type="EMBL" id="BSYO01000011">
    <property type="protein sequence ID" value="GMH11678.1"/>
    <property type="molecule type" value="Genomic_DNA"/>
</dbReference>
<reference evidence="2" key="1">
    <citation type="submission" date="2023-05" db="EMBL/GenBank/DDBJ databases">
        <title>Nepenthes gracilis genome sequencing.</title>
        <authorList>
            <person name="Fukushima K."/>
        </authorList>
    </citation>
    <scope>NUCLEOTIDE SEQUENCE</scope>
    <source>
        <strain evidence="2">SING2019-196</strain>
    </source>
</reference>
<evidence type="ECO:0000256" key="1">
    <source>
        <dbReference type="SAM" id="Phobius"/>
    </source>
</evidence>
<keyword evidence="1" id="KW-0472">Membrane</keyword>
<gene>
    <name evidence="2" type="ORF">Nepgr_013519</name>
</gene>
<feature type="transmembrane region" description="Helical" evidence="1">
    <location>
        <begin position="72"/>
        <end position="98"/>
    </location>
</feature>
<evidence type="ECO:0000313" key="3">
    <source>
        <dbReference type="Proteomes" id="UP001279734"/>
    </source>
</evidence>
<evidence type="ECO:0000313" key="2">
    <source>
        <dbReference type="EMBL" id="GMH11678.1"/>
    </source>
</evidence>
<dbReference type="Proteomes" id="UP001279734">
    <property type="component" value="Unassembled WGS sequence"/>
</dbReference>
<accession>A0AAD3SI47</accession>
<keyword evidence="1" id="KW-0812">Transmembrane</keyword>
<comment type="caution">
    <text evidence="2">The sequence shown here is derived from an EMBL/GenBank/DDBJ whole genome shotgun (WGS) entry which is preliminary data.</text>
</comment>
<proteinExistence type="predicted"/>